<feature type="non-terminal residue" evidence="2">
    <location>
        <position position="35"/>
    </location>
</feature>
<dbReference type="EMBL" id="UINC01149381">
    <property type="protein sequence ID" value="SVD41820.1"/>
    <property type="molecule type" value="Genomic_DNA"/>
</dbReference>
<dbReference type="AlphaFoldDB" id="A0A382V5U5"/>
<gene>
    <name evidence="2" type="ORF">METZ01_LOCUS394674</name>
</gene>
<name>A0A382V5U5_9ZZZZ</name>
<proteinExistence type="predicted"/>
<organism evidence="2">
    <name type="scientific">marine metagenome</name>
    <dbReference type="NCBI Taxonomy" id="408172"/>
    <lineage>
        <taxon>unclassified sequences</taxon>
        <taxon>metagenomes</taxon>
        <taxon>ecological metagenomes</taxon>
    </lineage>
</organism>
<evidence type="ECO:0000313" key="2">
    <source>
        <dbReference type="EMBL" id="SVD41820.1"/>
    </source>
</evidence>
<feature type="transmembrane region" description="Helical" evidence="1">
    <location>
        <begin position="12"/>
        <end position="31"/>
    </location>
</feature>
<protein>
    <submittedName>
        <fullName evidence="2">Uncharacterized protein</fullName>
    </submittedName>
</protein>
<reference evidence="2" key="1">
    <citation type="submission" date="2018-05" db="EMBL/GenBank/DDBJ databases">
        <authorList>
            <person name="Lanie J.A."/>
            <person name="Ng W.-L."/>
            <person name="Kazmierczak K.M."/>
            <person name="Andrzejewski T.M."/>
            <person name="Davidsen T.M."/>
            <person name="Wayne K.J."/>
            <person name="Tettelin H."/>
            <person name="Glass J.I."/>
            <person name="Rusch D."/>
            <person name="Podicherti R."/>
            <person name="Tsui H.-C.T."/>
            <person name="Winkler M.E."/>
        </authorList>
    </citation>
    <scope>NUCLEOTIDE SEQUENCE</scope>
</reference>
<sequence>MPISYHFMRPMNIFLFCVKIVFLPDLIPFFADESI</sequence>
<keyword evidence="1" id="KW-0812">Transmembrane</keyword>
<keyword evidence="1" id="KW-1133">Transmembrane helix</keyword>
<accession>A0A382V5U5</accession>
<keyword evidence="1" id="KW-0472">Membrane</keyword>
<evidence type="ECO:0000256" key="1">
    <source>
        <dbReference type="SAM" id="Phobius"/>
    </source>
</evidence>